<dbReference type="AlphaFoldDB" id="A0A1F5X4Y2"/>
<evidence type="ECO:0000313" key="4">
    <source>
        <dbReference type="Proteomes" id="UP000178684"/>
    </source>
</evidence>
<dbReference type="SUPFAM" id="SSF52540">
    <property type="entry name" value="P-loop containing nucleoside triphosphate hydrolases"/>
    <property type="match status" value="1"/>
</dbReference>
<sequence length="720" mass="81942">MRLTRLELNGFKSFGSQTVLEFPHAISGVVGPNGSGKSNVADSIRWVLGEQSIKSLRGKRGEDMIFAGSSTQSKMSRASVVLVFDNKKREFPLEFDEVQIERRVYRDGVNEYLINKSDVRLRDIIELLAKVGFGSTRHHIIGQGEADRILYASPSERKEMIEDALGLKIFHLKREEAERKLSRTEENIKQIVALQKEIQPHLKFLKSQAEKFQISSALREELKGLLEEYLSKKLATIEEKTDEIHLRKKRPFSELREVEAEILNLRRRIEKEDKKETHDSGRDRELEEKLRKVREDEMNSLRELGKLEGMIAAEERAARASAGEVIAKKEAERMLKVIAEAIDKITSLEMLKSLKHKVLEFLENLSPAKKEEINLEEKKKELALLKEKIDKLALEAKELSRRYEEEISKARTEAEETRKDEKRVYQLELEAGKLKDVLRSIELEEEKIKLLREEFHREIEEAKPHMDARIEKGKAFESGEEMEVLRKKVERTRVKLEEAGGIDPDVIKEFNEVSSRDEFLVKELGDLDESHKKLEEVMDDLEARLELDFKSGISKINSEFQEFFATMFGGGNAALKIIKQDKRRPADLPDEALAEAGSPDEIESGIDINVDLPRKKVRSLDALSGGERALTSIALLFAMSAVNPPPFLVLDETDAALDEANSHRYAKMLENLSKTTQLVLITHNRNTMKCAGILYGVTMGSDGVSKLLSIKFEEAGALVA</sequence>
<proteinExistence type="predicted"/>
<comment type="caution">
    <text evidence="3">The sequence shown here is derived from an EMBL/GenBank/DDBJ whole genome shotgun (WGS) entry which is preliminary data.</text>
</comment>
<dbReference type="Gene3D" id="3.40.50.300">
    <property type="entry name" value="P-loop containing nucleotide triphosphate hydrolases"/>
    <property type="match status" value="2"/>
</dbReference>
<dbReference type="Proteomes" id="UP000178684">
    <property type="component" value="Unassembled WGS sequence"/>
</dbReference>
<evidence type="ECO:0000313" key="3">
    <source>
        <dbReference type="EMBL" id="OGF82933.1"/>
    </source>
</evidence>
<evidence type="ECO:0000259" key="2">
    <source>
        <dbReference type="Pfam" id="PF02463"/>
    </source>
</evidence>
<name>A0A1F5X4Y2_9BACT</name>
<protein>
    <recommendedName>
        <fullName evidence="2">RecF/RecN/SMC N-terminal domain-containing protein</fullName>
    </recommendedName>
</protein>
<dbReference type="PANTHER" id="PTHR43977">
    <property type="entry name" value="STRUCTURAL MAINTENANCE OF CHROMOSOMES PROTEIN 3"/>
    <property type="match status" value="1"/>
</dbReference>
<dbReference type="Pfam" id="PF02463">
    <property type="entry name" value="SMC_N"/>
    <property type="match status" value="1"/>
</dbReference>
<evidence type="ECO:0000256" key="1">
    <source>
        <dbReference type="SAM" id="Coils"/>
    </source>
</evidence>
<dbReference type="InterPro" id="IPR003395">
    <property type="entry name" value="RecF/RecN/SMC_N"/>
</dbReference>
<gene>
    <name evidence="3" type="ORF">A3B18_03990</name>
</gene>
<feature type="coiled-coil region" evidence="1">
    <location>
        <begin position="368"/>
        <end position="461"/>
    </location>
</feature>
<reference evidence="3 4" key="1">
    <citation type="journal article" date="2016" name="Nat. Commun.">
        <title>Thousands of microbial genomes shed light on interconnected biogeochemical processes in an aquifer system.</title>
        <authorList>
            <person name="Anantharaman K."/>
            <person name="Brown C.T."/>
            <person name="Hug L.A."/>
            <person name="Sharon I."/>
            <person name="Castelle C.J."/>
            <person name="Probst A.J."/>
            <person name="Thomas B.C."/>
            <person name="Singh A."/>
            <person name="Wilkins M.J."/>
            <person name="Karaoz U."/>
            <person name="Brodie E.L."/>
            <person name="Williams K.H."/>
            <person name="Hubbard S.S."/>
            <person name="Banfield J.F."/>
        </authorList>
    </citation>
    <scope>NUCLEOTIDE SEQUENCE [LARGE SCALE GENOMIC DNA]</scope>
</reference>
<accession>A0A1F5X4Y2</accession>
<dbReference type="EMBL" id="MFIE01000009">
    <property type="protein sequence ID" value="OGF82933.1"/>
    <property type="molecule type" value="Genomic_DNA"/>
</dbReference>
<dbReference type="InterPro" id="IPR027417">
    <property type="entry name" value="P-loop_NTPase"/>
</dbReference>
<organism evidence="3 4">
    <name type="scientific">Candidatus Giovannonibacteria bacterium RIFCSPLOWO2_01_FULL_46_13</name>
    <dbReference type="NCBI Taxonomy" id="1798352"/>
    <lineage>
        <taxon>Bacteria</taxon>
        <taxon>Candidatus Giovannoniibacteriota</taxon>
    </lineage>
</organism>
<feature type="domain" description="RecF/RecN/SMC N-terminal" evidence="2">
    <location>
        <begin position="3"/>
        <end position="705"/>
    </location>
</feature>
<feature type="coiled-coil region" evidence="1">
    <location>
        <begin position="167"/>
        <end position="194"/>
    </location>
</feature>
<keyword evidence="1" id="KW-0175">Coiled coil</keyword>